<dbReference type="InterPro" id="IPR050266">
    <property type="entry name" value="AB_hydrolase_sf"/>
</dbReference>
<dbReference type="PRINTS" id="PR00111">
    <property type="entry name" value="ABHYDROLASE"/>
</dbReference>
<dbReference type="EMBL" id="JBHMCR010000001">
    <property type="protein sequence ID" value="MFB9518357.1"/>
    <property type="molecule type" value="Genomic_DNA"/>
</dbReference>
<dbReference type="InterPro" id="IPR000073">
    <property type="entry name" value="AB_hydrolase_1"/>
</dbReference>
<feature type="domain" description="AB hydrolase-1" evidence="1">
    <location>
        <begin position="44"/>
        <end position="294"/>
    </location>
</feature>
<accession>A0ABV5P5A6</accession>
<evidence type="ECO:0000259" key="1">
    <source>
        <dbReference type="Pfam" id="PF00561"/>
    </source>
</evidence>
<gene>
    <name evidence="2" type="ORF">ACFFTU_00025</name>
</gene>
<protein>
    <submittedName>
        <fullName evidence="2">Alpha/beta fold hydrolase</fullName>
    </submittedName>
</protein>
<organism evidence="2 3">
    <name type="scientific">Streptomyces cremeus</name>
    <dbReference type="NCBI Taxonomy" id="66881"/>
    <lineage>
        <taxon>Bacteria</taxon>
        <taxon>Bacillati</taxon>
        <taxon>Actinomycetota</taxon>
        <taxon>Actinomycetes</taxon>
        <taxon>Kitasatosporales</taxon>
        <taxon>Streptomycetaceae</taxon>
        <taxon>Streptomyces</taxon>
    </lineage>
</organism>
<dbReference type="Proteomes" id="UP001589718">
    <property type="component" value="Unassembled WGS sequence"/>
</dbReference>
<dbReference type="Gene3D" id="3.40.50.1820">
    <property type="entry name" value="alpha/beta hydrolase"/>
    <property type="match status" value="1"/>
</dbReference>
<name>A0ABV5P5A6_STRCM</name>
<evidence type="ECO:0000313" key="2">
    <source>
        <dbReference type="EMBL" id="MFB9518357.1"/>
    </source>
</evidence>
<dbReference type="GO" id="GO:0016787">
    <property type="term" value="F:hydrolase activity"/>
    <property type="evidence" value="ECO:0007669"/>
    <property type="project" value="UniProtKB-KW"/>
</dbReference>
<keyword evidence="2" id="KW-0378">Hydrolase</keyword>
<dbReference type="InterPro" id="IPR000639">
    <property type="entry name" value="Epox_hydrolase-like"/>
</dbReference>
<proteinExistence type="predicted"/>
<dbReference type="PANTHER" id="PTHR43798">
    <property type="entry name" value="MONOACYLGLYCEROL LIPASE"/>
    <property type="match status" value="1"/>
</dbReference>
<dbReference type="Pfam" id="PF00561">
    <property type="entry name" value="Abhydrolase_1"/>
    <property type="match status" value="1"/>
</dbReference>
<dbReference type="InterPro" id="IPR029058">
    <property type="entry name" value="AB_hydrolase_fold"/>
</dbReference>
<evidence type="ECO:0000313" key="3">
    <source>
        <dbReference type="Proteomes" id="UP001589718"/>
    </source>
</evidence>
<reference evidence="2 3" key="1">
    <citation type="submission" date="2024-09" db="EMBL/GenBank/DDBJ databases">
        <authorList>
            <person name="Sun Q."/>
            <person name="Mori K."/>
        </authorList>
    </citation>
    <scope>NUCLEOTIDE SEQUENCE [LARGE SCALE GENOMIC DNA]</scope>
    <source>
        <strain evidence="2 3">JCM 4362</strain>
    </source>
</reference>
<comment type="caution">
    <text evidence="2">The sequence shown here is derived from an EMBL/GenBank/DDBJ whole genome shotgun (WGS) entry which is preliminary data.</text>
</comment>
<keyword evidence="3" id="KW-1185">Reference proteome</keyword>
<dbReference type="PANTHER" id="PTHR43798:SF33">
    <property type="entry name" value="HYDROLASE, PUTATIVE (AFU_ORTHOLOGUE AFUA_2G14860)-RELATED"/>
    <property type="match status" value="1"/>
</dbReference>
<dbReference type="PRINTS" id="PR00412">
    <property type="entry name" value="EPOXHYDRLASE"/>
</dbReference>
<dbReference type="RefSeq" id="WP_380836497.1">
    <property type="nucleotide sequence ID" value="NZ_JBHMCR010000001.1"/>
</dbReference>
<sequence>MAWDGAEARGLPVASAPYSRFAAPDGTRLAYRVVGGGTDGPAAPVVCLPGGPLHDSRYLGDLGGLAEASGRRLLFLDFRGSGGSDVPADPGSYRCDRLVEDVEALRVHLGLPALDLLGHSAGANVAVQYAARHPDRLARLVLITPSTRAVGIEVPDAMRRAGADLRQGEDWYPQASAALSAIAAGEATAENFAAVTPFFWGRWDEAARARTAEWQAQNTNPDSGRSFGAQGAFDPEATRTALARLTVPVGLLAGEYDLNSPPGSTEEFAGLFPNADTTCRVQAGAGHYPWLDDPKAFTRAVADLLR</sequence>
<dbReference type="SUPFAM" id="SSF53474">
    <property type="entry name" value="alpha/beta-Hydrolases"/>
    <property type="match status" value="1"/>
</dbReference>